<accession>A0ABP3WWV8</accession>
<evidence type="ECO:0008006" key="3">
    <source>
        <dbReference type="Google" id="ProtNLM"/>
    </source>
</evidence>
<evidence type="ECO:0000313" key="2">
    <source>
        <dbReference type="Proteomes" id="UP001500359"/>
    </source>
</evidence>
<comment type="caution">
    <text evidence="1">The sequence shown here is derived from an EMBL/GenBank/DDBJ whole genome shotgun (WGS) entry which is preliminary data.</text>
</comment>
<gene>
    <name evidence="1" type="ORF">GCM10009114_23980</name>
</gene>
<evidence type="ECO:0000313" key="1">
    <source>
        <dbReference type="EMBL" id="GAA0857592.1"/>
    </source>
</evidence>
<protein>
    <recommendedName>
        <fullName evidence="3">Outer membrane protein beta-barrel domain-containing protein</fullName>
    </recommendedName>
</protein>
<organism evidence="1 2">
    <name type="scientific">Aliiglaciecola litoralis</name>
    <dbReference type="NCBI Taxonomy" id="582857"/>
    <lineage>
        <taxon>Bacteria</taxon>
        <taxon>Pseudomonadati</taxon>
        <taxon>Pseudomonadota</taxon>
        <taxon>Gammaproteobacteria</taxon>
        <taxon>Alteromonadales</taxon>
        <taxon>Alteromonadaceae</taxon>
        <taxon>Aliiglaciecola</taxon>
    </lineage>
</organism>
<sequence>MNIRNVLPVLVVSLCSPYVDAQDVRVIAGLSMGYSNFEFAEKLDHNISFASASVPIAFTYQQWQASINLQTSLSDADISEEEDVGQASRKDADFTLGYRVDDNWSVFAGYKYGKTNMQFTPRDDEEESAVTTQESYAQKGPFVGVSYAWKFEKAGSLALSVAYADLRAINNFVANTDDDDEEIEELEFDDLSGRVTGDTHGFSYAISWTMPLSSQLLFQTRFKINDYQQDIEFNGTAFKDIDETFTSLQVGLAYVF</sequence>
<name>A0ABP3WWV8_9ALTE</name>
<keyword evidence="2" id="KW-1185">Reference proteome</keyword>
<dbReference type="SUPFAM" id="SSF56935">
    <property type="entry name" value="Porins"/>
    <property type="match status" value="1"/>
</dbReference>
<dbReference type="Proteomes" id="UP001500359">
    <property type="component" value="Unassembled WGS sequence"/>
</dbReference>
<dbReference type="RefSeq" id="WP_343860283.1">
    <property type="nucleotide sequence ID" value="NZ_BAAAFD010000006.1"/>
</dbReference>
<dbReference type="Gene3D" id="2.40.160.20">
    <property type="match status" value="1"/>
</dbReference>
<dbReference type="EMBL" id="BAAAFD010000006">
    <property type="protein sequence ID" value="GAA0857592.1"/>
    <property type="molecule type" value="Genomic_DNA"/>
</dbReference>
<proteinExistence type="predicted"/>
<reference evidence="2" key="1">
    <citation type="journal article" date="2019" name="Int. J. Syst. Evol. Microbiol.">
        <title>The Global Catalogue of Microorganisms (GCM) 10K type strain sequencing project: providing services to taxonomists for standard genome sequencing and annotation.</title>
        <authorList>
            <consortium name="The Broad Institute Genomics Platform"/>
            <consortium name="The Broad Institute Genome Sequencing Center for Infectious Disease"/>
            <person name="Wu L."/>
            <person name="Ma J."/>
        </authorList>
    </citation>
    <scope>NUCLEOTIDE SEQUENCE [LARGE SCALE GENOMIC DNA]</scope>
    <source>
        <strain evidence="2">JCM 15896</strain>
    </source>
</reference>